<organism evidence="1 2">
    <name type="scientific">[Clostridium] fimetarium</name>
    <dbReference type="NCBI Taxonomy" id="99656"/>
    <lineage>
        <taxon>Bacteria</taxon>
        <taxon>Bacillati</taxon>
        <taxon>Bacillota</taxon>
        <taxon>Clostridia</taxon>
        <taxon>Lachnospirales</taxon>
        <taxon>Lachnospiraceae</taxon>
    </lineage>
</organism>
<evidence type="ECO:0000313" key="1">
    <source>
        <dbReference type="EMBL" id="SEV81946.1"/>
    </source>
</evidence>
<dbReference type="STRING" id="99656.SAMN05421659_10156"/>
<evidence type="ECO:0000313" key="2">
    <source>
        <dbReference type="Proteomes" id="UP000199701"/>
    </source>
</evidence>
<gene>
    <name evidence="1" type="ORF">SAMN05421659_10156</name>
</gene>
<proteinExistence type="predicted"/>
<dbReference type="OrthoDB" id="2055903at2"/>
<dbReference type="Proteomes" id="UP000199701">
    <property type="component" value="Unassembled WGS sequence"/>
</dbReference>
<protein>
    <submittedName>
        <fullName evidence="1">Uncharacterized protein</fullName>
    </submittedName>
</protein>
<reference evidence="1 2" key="1">
    <citation type="submission" date="2016-10" db="EMBL/GenBank/DDBJ databases">
        <authorList>
            <person name="de Groot N.N."/>
        </authorList>
    </citation>
    <scope>NUCLEOTIDE SEQUENCE [LARGE SCALE GENOMIC DNA]</scope>
    <source>
        <strain evidence="1 2">DSM 9179</strain>
    </source>
</reference>
<keyword evidence="2" id="KW-1185">Reference proteome</keyword>
<name>A0A1I0M2G9_9FIRM</name>
<dbReference type="RefSeq" id="WP_092449404.1">
    <property type="nucleotide sequence ID" value="NZ_FOJI01000001.1"/>
</dbReference>
<sequence>MGQQVKAVTEEILELLGSGIKVNYNGYEITKETDISSDILHEEDCCMKDYIEDDDGECIQVNYDILTSF</sequence>
<accession>A0A1I0M2G9</accession>
<dbReference type="AlphaFoldDB" id="A0A1I0M2G9"/>
<dbReference type="EMBL" id="FOJI01000001">
    <property type="protein sequence ID" value="SEV81946.1"/>
    <property type="molecule type" value="Genomic_DNA"/>
</dbReference>